<proteinExistence type="predicted"/>
<accession>A0A2K3K9A5</accession>
<gene>
    <name evidence="1" type="ORF">L195_g053215</name>
</gene>
<dbReference type="AlphaFoldDB" id="A0A2K3K9A5"/>
<comment type="caution">
    <text evidence="1">The sequence shown here is derived from an EMBL/GenBank/DDBJ whole genome shotgun (WGS) entry which is preliminary data.</text>
</comment>
<protein>
    <submittedName>
        <fullName evidence="1">Uncharacterized protein</fullName>
    </submittedName>
</protein>
<organism evidence="1 2">
    <name type="scientific">Trifolium pratense</name>
    <name type="common">Red clover</name>
    <dbReference type="NCBI Taxonomy" id="57577"/>
    <lineage>
        <taxon>Eukaryota</taxon>
        <taxon>Viridiplantae</taxon>
        <taxon>Streptophyta</taxon>
        <taxon>Embryophyta</taxon>
        <taxon>Tracheophyta</taxon>
        <taxon>Spermatophyta</taxon>
        <taxon>Magnoliopsida</taxon>
        <taxon>eudicotyledons</taxon>
        <taxon>Gunneridae</taxon>
        <taxon>Pentapetalae</taxon>
        <taxon>rosids</taxon>
        <taxon>fabids</taxon>
        <taxon>Fabales</taxon>
        <taxon>Fabaceae</taxon>
        <taxon>Papilionoideae</taxon>
        <taxon>50 kb inversion clade</taxon>
        <taxon>NPAAA clade</taxon>
        <taxon>Hologalegina</taxon>
        <taxon>IRL clade</taxon>
        <taxon>Trifolieae</taxon>
        <taxon>Trifolium</taxon>
    </lineage>
</organism>
<dbReference type="EMBL" id="ASHM01088829">
    <property type="protein sequence ID" value="PNX62870.1"/>
    <property type="molecule type" value="Genomic_DNA"/>
</dbReference>
<evidence type="ECO:0000313" key="2">
    <source>
        <dbReference type="Proteomes" id="UP000236291"/>
    </source>
</evidence>
<reference evidence="1 2" key="1">
    <citation type="journal article" date="2014" name="Am. J. Bot.">
        <title>Genome assembly and annotation for red clover (Trifolium pratense; Fabaceae).</title>
        <authorList>
            <person name="Istvanek J."/>
            <person name="Jaros M."/>
            <person name="Krenek A."/>
            <person name="Repkova J."/>
        </authorList>
    </citation>
    <scope>NUCLEOTIDE SEQUENCE [LARGE SCALE GENOMIC DNA]</scope>
    <source>
        <strain evidence="2">cv. Tatra</strain>
        <tissue evidence="1">Young leaves</tissue>
    </source>
</reference>
<sequence length="75" mass="8540">MGYGLGLTVISGFLEIRVNSWVQGIGLEEDEHEPFLRVQLEEDKQEGFEGIRFPRCQILFPLASRCSTRALHGFD</sequence>
<evidence type="ECO:0000313" key="1">
    <source>
        <dbReference type="EMBL" id="PNX62870.1"/>
    </source>
</evidence>
<reference evidence="1 2" key="2">
    <citation type="journal article" date="2017" name="Front. Plant Sci.">
        <title>Gene Classification and Mining of Molecular Markers Useful in Red Clover (Trifolium pratense) Breeding.</title>
        <authorList>
            <person name="Istvanek J."/>
            <person name="Dluhosova J."/>
            <person name="Dluhos P."/>
            <person name="Patkova L."/>
            <person name="Nedelnik J."/>
            <person name="Repkova J."/>
        </authorList>
    </citation>
    <scope>NUCLEOTIDE SEQUENCE [LARGE SCALE GENOMIC DNA]</scope>
    <source>
        <strain evidence="2">cv. Tatra</strain>
        <tissue evidence="1">Young leaves</tissue>
    </source>
</reference>
<dbReference type="Proteomes" id="UP000236291">
    <property type="component" value="Unassembled WGS sequence"/>
</dbReference>
<name>A0A2K3K9A5_TRIPR</name>